<comment type="caution">
    <text evidence="13">The sequence shown here is derived from an EMBL/GenBank/DDBJ whole genome shotgun (WGS) entry which is preliminary data.</text>
</comment>
<proteinExistence type="inferred from homology"/>
<evidence type="ECO:0000256" key="3">
    <source>
        <dbReference type="ARBA" id="ARBA00004922"/>
    </source>
</evidence>
<organism evidence="13 14">
    <name type="scientific">Toxocara canis</name>
    <name type="common">Canine roundworm</name>
    <dbReference type="NCBI Taxonomy" id="6265"/>
    <lineage>
        <taxon>Eukaryota</taxon>
        <taxon>Metazoa</taxon>
        <taxon>Ecdysozoa</taxon>
        <taxon>Nematoda</taxon>
        <taxon>Chromadorea</taxon>
        <taxon>Rhabditida</taxon>
        <taxon>Spirurina</taxon>
        <taxon>Ascaridomorpha</taxon>
        <taxon>Ascaridoidea</taxon>
        <taxon>Toxocaridae</taxon>
        <taxon>Toxocara</taxon>
    </lineage>
</organism>
<evidence type="ECO:0000256" key="7">
    <source>
        <dbReference type="ARBA" id="ARBA00022729"/>
    </source>
</evidence>
<feature type="coiled-coil region" evidence="12">
    <location>
        <begin position="601"/>
        <end position="646"/>
    </location>
</feature>
<evidence type="ECO:0000256" key="9">
    <source>
        <dbReference type="ARBA" id="ARBA00022989"/>
    </source>
</evidence>
<dbReference type="PANTHER" id="PTHR21049:SF0">
    <property type="entry name" value="DOLICHYL-DIPHOSPHOOLIGOSACCHARIDE--PROTEIN GLYCOSYLTRANSFERASE SUBUNIT 1"/>
    <property type="match status" value="1"/>
</dbReference>
<name>A0A0B2VC97_TOXCA</name>
<feature type="transmembrane region" description="Helical" evidence="11">
    <location>
        <begin position="525"/>
        <end position="544"/>
    </location>
</feature>
<comment type="subunit">
    <text evidence="11">Component of the oligosaccharyltransferase (OST) complex.</text>
</comment>
<keyword evidence="13" id="KW-0808">Transferase</keyword>
<comment type="pathway">
    <text evidence="3 11">Protein modification; protein glycosylation.</text>
</comment>
<dbReference type="OrthoDB" id="310030at2759"/>
<sequence length="692" mass="77905">MGRLMKKRSRLDGEGQRIASSATLQEKITKTHRHLDKKRRHSLIRIRNAARAESTCHNSDTKTSNLSNNATWTVLFGRIRNGNCVEQECPRCTVRTVEMLRVRLLVVCLYVGICTAQFEGIAIEVDRSVDISAQVVKVTAKYEVTNGGKADINSFVHLVNDAEQAKLAYIMAAEEKKDGKLHIAKASVAGIKQGFTAYKVELLSSVAPGGKVGVTVEYHLAQYLVPYPAKITQSEVQYMLYKGNAHVASPYKVTKETTTIQLAPGKLLSHTTVAPTKTDSGKITYGPYTDQKPFTVSEIKVHAENNSPFVVVTELERTIEVSHWGNIAVEELIKIVHKGAELTGPFSRLDLQLDRRTRRPVVTSYKTLLPASAKDIYYRDEIGNISTSSVRKMTDAVELTIQPRFPLFGGWRTDYVLGYNVPAYQYLFVSSNSFALKMRLMDHVFDNSVVEHFRLKIILPEGSKNFKLITPYSVKRNPDGLHFTYLDTTGRPVITIEKANLVDAHIQPFTLHYEFDRVQLWREPLLACAGFGVLFLVVIIYVRFDFTIASDPATESRLQAQGQIEQLTDLHADRLRSYDHFVDIGNKYRNNKDAAAFASAKKKAESDLKNTTQTMSDIQNELKANNAELAEKLNEVNKMNKTAMELIINYMTQVERLVKGTLTKGGFMDAEKTFNQKMNEIKEKMDAIIYAL</sequence>
<comment type="function">
    <text evidence="1 11">Subunit of the oligosaccharyl transferase (OST) complex that catalyzes the initial transfer of a defined glycan (Glc(3)Man(9)GlcNAc(2) in eukaryotes) from the lipid carrier dolichol-pyrophosphate to an asparagine residue within an Asn-X-Ser/Thr consensus motif in nascent polypeptide chains, the first step in protein N-glycosylation. N-glycosylation occurs cotranslationally and the complex associates with the Sec61 complex at the channel-forming translocon complex that mediates protein translocation across the endoplasmic reticulum (ER). All subunits are required for a maximal enzyme activity.</text>
</comment>
<keyword evidence="6 11" id="KW-0812">Transmembrane</keyword>
<dbReference type="GO" id="GO:0016740">
    <property type="term" value="F:transferase activity"/>
    <property type="evidence" value="ECO:0007669"/>
    <property type="project" value="UniProtKB-KW"/>
</dbReference>
<reference evidence="13 14" key="1">
    <citation type="submission" date="2014-11" db="EMBL/GenBank/DDBJ databases">
        <title>Genetic blueprint of the zoonotic pathogen Toxocara canis.</title>
        <authorList>
            <person name="Zhu X.-Q."/>
            <person name="Korhonen P.K."/>
            <person name="Cai H."/>
            <person name="Young N.D."/>
            <person name="Nejsum P."/>
            <person name="von Samson-Himmelstjerna G."/>
            <person name="Boag P.R."/>
            <person name="Tan P."/>
            <person name="Li Q."/>
            <person name="Min J."/>
            <person name="Yang Y."/>
            <person name="Wang X."/>
            <person name="Fang X."/>
            <person name="Hall R.S."/>
            <person name="Hofmann A."/>
            <person name="Sternberg P.W."/>
            <person name="Jex A.R."/>
            <person name="Gasser R.B."/>
        </authorList>
    </citation>
    <scope>NUCLEOTIDE SEQUENCE [LARGE SCALE GENOMIC DNA]</scope>
    <source>
        <strain evidence="13">PN_DK_2014</strain>
    </source>
</reference>
<keyword evidence="8 11" id="KW-0256">Endoplasmic reticulum</keyword>
<dbReference type="UniPathway" id="UPA00378"/>
<evidence type="ECO:0000256" key="2">
    <source>
        <dbReference type="ARBA" id="ARBA00004115"/>
    </source>
</evidence>
<keyword evidence="10 11" id="KW-0472">Membrane</keyword>
<keyword evidence="14" id="KW-1185">Reference proteome</keyword>
<dbReference type="EMBL" id="JPKZ01001583">
    <property type="protein sequence ID" value="KHN81131.1"/>
    <property type="molecule type" value="Genomic_DNA"/>
</dbReference>
<comment type="similarity">
    <text evidence="4 11">Belongs to the OST1 family.</text>
</comment>
<evidence type="ECO:0000256" key="8">
    <source>
        <dbReference type="ARBA" id="ARBA00022824"/>
    </source>
</evidence>
<evidence type="ECO:0000256" key="1">
    <source>
        <dbReference type="ARBA" id="ARBA00002791"/>
    </source>
</evidence>
<dbReference type="GO" id="GO:0008250">
    <property type="term" value="C:oligosaccharyltransferase complex"/>
    <property type="evidence" value="ECO:0007669"/>
    <property type="project" value="UniProtKB-UniRule"/>
</dbReference>
<evidence type="ECO:0000256" key="10">
    <source>
        <dbReference type="ARBA" id="ARBA00023136"/>
    </source>
</evidence>
<dbReference type="Proteomes" id="UP000031036">
    <property type="component" value="Unassembled WGS sequence"/>
</dbReference>
<dbReference type="PANTHER" id="PTHR21049">
    <property type="entry name" value="RIBOPHORIN I"/>
    <property type="match status" value="1"/>
</dbReference>
<evidence type="ECO:0000256" key="12">
    <source>
        <dbReference type="SAM" id="Coils"/>
    </source>
</evidence>
<dbReference type="GO" id="GO:0018279">
    <property type="term" value="P:protein N-linked glycosylation via asparagine"/>
    <property type="evidence" value="ECO:0007669"/>
    <property type="project" value="TreeGrafter"/>
</dbReference>
<comment type="subcellular location">
    <subcellularLocation>
        <location evidence="2 11">Endoplasmic reticulum membrane</location>
        <topology evidence="2 11">Single-pass type I membrane protein</topology>
    </subcellularLocation>
</comment>
<evidence type="ECO:0000256" key="4">
    <source>
        <dbReference type="ARBA" id="ARBA00008905"/>
    </source>
</evidence>
<evidence type="ECO:0000256" key="5">
    <source>
        <dbReference type="ARBA" id="ARBA00017611"/>
    </source>
</evidence>
<keyword evidence="9 11" id="KW-1133">Transmembrane helix</keyword>
<evidence type="ECO:0000256" key="11">
    <source>
        <dbReference type="RuleBase" id="RU361143"/>
    </source>
</evidence>
<dbReference type="OMA" id="RYEYARE"/>
<dbReference type="STRING" id="6265.A0A0B2VC97"/>
<dbReference type="AlphaFoldDB" id="A0A0B2VC97"/>
<keyword evidence="7" id="KW-0732">Signal</keyword>
<evidence type="ECO:0000313" key="14">
    <source>
        <dbReference type="Proteomes" id="UP000031036"/>
    </source>
</evidence>
<gene>
    <name evidence="13" type="primary">RPN1</name>
    <name evidence="13" type="ORF">Tcan_03644</name>
</gene>
<protein>
    <recommendedName>
        <fullName evidence="5 11">Dolichyl-diphosphooligosaccharide--protein glycosyltransferase subunit 1</fullName>
    </recommendedName>
</protein>
<evidence type="ECO:0000256" key="6">
    <source>
        <dbReference type="ARBA" id="ARBA00022692"/>
    </source>
</evidence>
<accession>A0A0B2VC97</accession>
<keyword evidence="12" id="KW-0175">Coiled coil</keyword>
<evidence type="ECO:0000313" key="13">
    <source>
        <dbReference type="EMBL" id="KHN81131.1"/>
    </source>
</evidence>
<dbReference type="InterPro" id="IPR007676">
    <property type="entry name" value="Ribophorin_I"/>
</dbReference>
<dbReference type="Pfam" id="PF04597">
    <property type="entry name" value="Ribophorin_I"/>
    <property type="match status" value="1"/>
</dbReference>